<protein>
    <submittedName>
        <fullName evidence="1">Tetratricopeptide repeat protein</fullName>
    </submittedName>
</protein>
<dbReference type="AlphaFoldDB" id="A0A926UQQ8"/>
<evidence type="ECO:0000313" key="1">
    <source>
        <dbReference type="EMBL" id="MBD2149514.1"/>
    </source>
</evidence>
<dbReference type="Pfam" id="PF13374">
    <property type="entry name" value="TPR_10"/>
    <property type="match status" value="1"/>
</dbReference>
<sequence>MIDIHQQQPERKWANISTIRGLYDSQGKYSEAEPLMARSLEIYEQKLGTEHPTTQNAKRI</sequence>
<reference evidence="1" key="2">
    <citation type="submission" date="2020-08" db="EMBL/GenBank/DDBJ databases">
        <authorList>
            <person name="Chen M."/>
            <person name="Teng W."/>
            <person name="Zhao L."/>
            <person name="Hu C."/>
            <person name="Zhou Y."/>
            <person name="Han B."/>
            <person name="Song L."/>
            <person name="Shu W."/>
        </authorList>
    </citation>
    <scope>NUCLEOTIDE SEQUENCE</scope>
    <source>
        <strain evidence="1">FACHB-1277</strain>
    </source>
</reference>
<organism evidence="1 2">
    <name type="scientific">Pseudanabaena cinerea FACHB-1277</name>
    <dbReference type="NCBI Taxonomy" id="2949581"/>
    <lineage>
        <taxon>Bacteria</taxon>
        <taxon>Bacillati</taxon>
        <taxon>Cyanobacteriota</taxon>
        <taxon>Cyanophyceae</taxon>
        <taxon>Pseudanabaenales</taxon>
        <taxon>Pseudanabaenaceae</taxon>
        <taxon>Pseudanabaena</taxon>
        <taxon>Pseudanabaena cinerea</taxon>
    </lineage>
</organism>
<proteinExistence type="predicted"/>
<gene>
    <name evidence="1" type="ORF">H6F44_05150</name>
</gene>
<reference evidence="1" key="1">
    <citation type="journal article" date="2015" name="ISME J.">
        <title>Draft Genome Sequence of Streptomyces incarnatus NRRL8089, which Produces the Nucleoside Antibiotic Sinefungin.</title>
        <authorList>
            <person name="Oshima K."/>
            <person name="Hattori M."/>
            <person name="Shimizu H."/>
            <person name="Fukuda K."/>
            <person name="Nemoto M."/>
            <person name="Inagaki K."/>
            <person name="Tamura T."/>
        </authorList>
    </citation>
    <scope>NUCLEOTIDE SEQUENCE</scope>
    <source>
        <strain evidence="1">FACHB-1277</strain>
    </source>
</reference>
<name>A0A926UQQ8_9CYAN</name>
<accession>A0A926UQQ8</accession>
<dbReference type="EMBL" id="JACJPY010000009">
    <property type="protein sequence ID" value="MBD2149514.1"/>
    <property type="molecule type" value="Genomic_DNA"/>
</dbReference>
<dbReference type="InterPro" id="IPR011990">
    <property type="entry name" value="TPR-like_helical_dom_sf"/>
</dbReference>
<dbReference type="RefSeq" id="WP_190349882.1">
    <property type="nucleotide sequence ID" value="NZ_JACJPY010000009.1"/>
</dbReference>
<dbReference type="Gene3D" id="1.25.40.10">
    <property type="entry name" value="Tetratricopeptide repeat domain"/>
    <property type="match status" value="1"/>
</dbReference>
<comment type="caution">
    <text evidence="1">The sequence shown here is derived from an EMBL/GenBank/DDBJ whole genome shotgun (WGS) entry which is preliminary data.</text>
</comment>
<evidence type="ECO:0000313" key="2">
    <source>
        <dbReference type="Proteomes" id="UP000631421"/>
    </source>
</evidence>
<dbReference type="Proteomes" id="UP000631421">
    <property type="component" value="Unassembled WGS sequence"/>
</dbReference>
<keyword evidence="2" id="KW-1185">Reference proteome</keyword>